<accession>A0A8K0L5H6</accession>
<name>A0A8K0L5H6_9PEZI</name>
<gene>
    <name evidence="1" type="ORF">KVT40_003135</name>
</gene>
<evidence type="ECO:0008006" key="3">
    <source>
        <dbReference type="Google" id="ProtNLM"/>
    </source>
</evidence>
<dbReference type="PANTHER" id="PTHR42057:SF2">
    <property type="entry name" value="F-BOX DOMAIN PROTEIN (AFU_ORTHOLOGUE AFUA_4G00200)-RELATED"/>
    <property type="match status" value="1"/>
</dbReference>
<dbReference type="OrthoDB" id="3140657at2759"/>
<keyword evidence="2" id="KW-1185">Reference proteome</keyword>
<evidence type="ECO:0000313" key="1">
    <source>
        <dbReference type="EMBL" id="KAG8629270.1"/>
    </source>
</evidence>
<protein>
    <recommendedName>
        <fullName evidence="3">F-box domain-containing protein</fullName>
    </recommendedName>
</protein>
<sequence>MQSNPAGIRIDDFSGAIIDMIINLCPFEDLPNIILASTRLSRPATRRLFRQVVLKPTEESISQWKAVTQDDKIRQLPKTITIWSYSDIDLRTYESDGDESMVKKDVFFDALDHLKRFENAQSVILLSTPDVCASDHARSYWISLFEDPSYRKSTLMRLFGAIQARNNDSTTMIKDLTFRNLQNMPVPEVTSSETFRSVMQLIQGLHVQSTYEYNEPGPDHDLYKPISGQLKRLSLYDRTNWGILPGRFPAESLQLPELEELSLGYYTIGQDDQSDWLFRCKNLKRLNLHKVQILSHAELMDQRIESWSVNTSPWQSIANPDPRYGVRVGRGGGIRNFFKTNIRWATFYNRIANELPHLTQITIAYGSSCEDDIQHDIQERDNLGLSFNTKRYVAFWEGILPNPWPEAEERSHHPEDELSGKIEWCRTEINPHAEYLDEDKEAYDTMVGAIQQRRSRTCE</sequence>
<dbReference type="Proteomes" id="UP000809789">
    <property type="component" value="Unassembled WGS sequence"/>
</dbReference>
<dbReference type="SUPFAM" id="SSF52047">
    <property type="entry name" value="RNI-like"/>
    <property type="match status" value="1"/>
</dbReference>
<proteinExistence type="predicted"/>
<evidence type="ECO:0000313" key="2">
    <source>
        <dbReference type="Proteomes" id="UP000809789"/>
    </source>
</evidence>
<comment type="caution">
    <text evidence="1">The sequence shown here is derived from an EMBL/GenBank/DDBJ whole genome shotgun (WGS) entry which is preliminary data.</text>
</comment>
<dbReference type="Gene3D" id="3.80.10.10">
    <property type="entry name" value="Ribonuclease Inhibitor"/>
    <property type="match status" value="1"/>
</dbReference>
<reference evidence="1" key="1">
    <citation type="submission" date="2021-07" db="EMBL/GenBank/DDBJ databases">
        <title>Elsinoe batatas strain:CRI-CJ2 Genome sequencing and assembly.</title>
        <authorList>
            <person name="Huang L."/>
        </authorList>
    </citation>
    <scope>NUCLEOTIDE SEQUENCE</scope>
    <source>
        <strain evidence="1">CRI-CJ2</strain>
    </source>
</reference>
<dbReference type="PANTHER" id="PTHR42057">
    <property type="entry name" value="F-BOX DOMAIN PROTEIN (AFU_ORTHOLOGUE AFUA_4G00200)"/>
    <property type="match status" value="1"/>
</dbReference>
<dbReference type="EMBL" id="JAESVG020000003">
    <property type="protein sequence ID" value="KAG8629270.1"/>
    <property type="molecule type" value="Genomic_DNA"/>
</dbReference>
<dbReference type="InterPro" id="IPR032675">
    <property type="entry name" value="LRR_dom_sf"/>
</dbReference>
<dbReference type="AlphaFoldDB" id="A0A8K0L5H6"/>
<organism evidence="1 2">
    <name type="scientific">Elsinoe batatas</name>
    <dbReference type="NCBI Taxonomy" id="2601811"/>
    <lineage>
        <taxon>Eukaryota</taxon>
        <taxon>Fungi</taxon>
        <taxon>Dikarya</taxon>
        <taxon>Ascomycota</taxon>
        <taxon>Pezizomycotina</taxon>
        <taxon>Dothideomycetes</taxon>
        <taxon>Dothideomycetidae</taxon>
        <taxon>Myriangiales</taxon>
        <taxon>Elsinoaceae</taxon>
        <taxon>Elsinoe</taxon>
    </lineage>
</organism>